<reference evidence="1" key="1">
    <citation type="submission" date="2018-02" db="EMBL/GenBank/DDBJ databases">
        <title>Rhizophora mucronata_Transcriptome.</title>
        <authorList>
            <person name="Meera S.P."/>
            <person name="Sreeshan A."/>
            <person name="Augustine A."/>
        </authorList>
    </citation>
    <scope>NUCLEOTIDE SEQUENCE</scope>
    <source>
        <tissue evidence="1">Leaf</tissue>
    </source>
</reference>
<sequence length="14" mass="1830">MRIKPTQKPRYQRQ</sequence>
<dbReference type="EMBL" id="GGEC01054169">
    <property type="protein sequence ID" value="MBX34653.1"/>
    <property type="molecule type" value="Transcribed_RNA"/>
</dbReference>
<evidence type="ECO:0000313" key="1">
    <source>
        <dbReference type="EMBL" id="MBX34653.1"/>
    </source>
</evidence>
<accession>A0A2P2MWQ6</accession>
<proteinExistence type="predicted"/>
<name>A0A2P2MWQ6_RHIMU</name>
<organism evidence="1">
    <name type="scientific">Rhizophora mucronata</name>
    <name type="common">Asiatic mangrove</name>
    <dbReference type="NCBI Taxonomy" id="61149"/>
    <lineage>
        <taxon>Eukaryota</taxon>
        <taxon>Viridiplantae</taxon>
        <taxon>Streptophyta</taxon>
        <taxon>Embryophyta</taxon>
        <taxon>Tracheophyta</taxon>
        <taxon>Spermatophyta</taxon>
        <taxon>Magnoliopsida</taxon>
        <taxon>eudicotyledons</taxon>
        <taxon>Gunneridae</taxon>
        <taxon>Pentapetalae</taxon>
        <taxon>rosids</taxon>
        <taxon>fabids</taxon>
        <taxon>Malpighiales</taxon>
        <taxon>Rhizophoraceae</taxon>
        <taxon>Rhizophora</taxon>
    </lineage>
</organism>
<protein>
    <submittedName>
        <fullName evidence="1">Uncharacterized protein</fullName>
    </submittedName>
</protein>